<name>M5SN19_9BACT</name>
<feature type="compositionally biased region" description="Polar residues" evidence="1">
    <location>
        <begin position="136"/>
        <end position="147"/>
    </location>
</feature>
<feature type="region of interest" description="Disordered" evidence="1">
    <location>
        <begin position="136"/>
        <end position="374"/>
    </location>
</feature>
<feature type="compositionally biased region" description="Low complexity" evidence="1">
    <location>
        <begin position="150"/>
        <end position="167"/>
    </location>
</feature>
<proteinExistence type="predicted"/>
<feature type="compositionally biased region" description="Polar residues" evidence="1">
    <location>
        <begin position="425"/>
        <end position="487"/>
    </location>
</feature>
<keyword evidence="2" id="KW-0812">Transmembrane</keyword>
<dbReference type="EMBL" id="ANOF01000008">
    <property type="protein sequence ID" value="EMI29182.1"/>
    <property type="molecule type" value="Genomic_DNA"/>
</dbReference>
<dbReference type="Proteomes" id="UP000011996">
    <property type="component" value="Unassembled WGS sequence"/>
</dbReference>
<feature type="compositionally biased region" description="Polar residues" evidence="1">
    <location>
        <begin position="495"/>
        <end position="509"/>
    </location>
</feature>
<feature type="transmembrane region" description="Helical" evidence="2">
    <location>
        <begin position="654"/>
        <end position="673"/>
    </location>
</feature>
<keyword evidence="2" id="KW-1133">Transmembrane helix</keyword>
<dbReference type="PATRIC" id="fig|1263868.3.peg.315"/>
<evidence type="ECO:0000313" key="4">
    <source>
        <dbReference type="Proteomes" id="UP000011996"/>
    </source>
</evidence>
<feature type="compositionally biased region" description="Polar residues" evidence="1">
    <location>
        <begin position="583"/>
        <end position="601"/>
    </location>
</feature>
<dbReference type="AlphaFoldDB" id="M5SN19"/>
<reference evidence="3 4" key="1">
    <citation type="journal article" date="2013" name="Mar. Genomics">
        <title>Expression of sulfatases in Rhodopirellula baltica and the diversity of sulfatases in the genus Rhodopirellula.</title>
        <authorList>
            <person name="Wegner C.E."/>
            <person name="Richter-Heitmann T."/>
            <person name="Klindworth A."/>
            <person name="Klockow C."/>
            <person name="Richter M."/>
            <person name="Achstetter T."/>
            <person name="Glockner F.O."/>
            <person name="Harder J."/>
        </authorList>
    </citation>
    <scope>NUCLEOTIDE SEQUENCE [LARGE SCALE GENOMIC DNA]</scope>
    <source>
        <strain evidence="3 4">SH398</strain>
    </source>
</reference>
<evidence type="ECO:0000256" key="1">
    <source>
        <dbReference type="SAM" id="MobiDB-lite"/>
    </source>
</evidence>
<evidence type="ECO:0000313" key="3">
    <source>
        <dbReference type="EMBL" id="EMI29182.1"/>
    </source>
</evidence>
<keyword evidence="2" id="KW-0472">Membrane</keyword>
<feature type="compositionally biased region" description="Low complexity" evidence="1">
    <location>
        <begin position="210"/>
        <end position="219"/>
    </location>
</feature>
<feature type="compositionally biased region" description="Polar residues" evidence="1">
    <location>
        <begin position="233"/>
        <end position="249"/>
    </location>
</feature>
<feature type="compositionally biased region" description="Low complexity" evidence="1">
    <location>
        <begin position="602"/>
        <end position="618"/>
    </location>
</feature>
<feature type="compositionally biased region" description="Polar residues" evidence="1">
    <location>
        <begin position="175"/>
        <end position="188"/>
    </location>
</feature>
<protein>
    <submittedName>
        <fullName evidence="3">Mu-protocadherin</fullName>
    </submittedName>
</protein>
<gene>
    <name evidence="3" type="ORF">RESH_00290</name>
</gene>
<dbReference type="RefSeq" id="WP_008663099.1">
    <property type="nucleotide sequence ID" value="NZ_ANOF01000008.1"/>
</dbReference>
<dbReference type="STRING" id="1263868.RESH_00290"/>
<evidence type="ECO:0000256" key="2">
    <source>
        <dbReference type="SAM" id="Phobius"/>
    </source>
</evidence>
<feature type="compositionally biased region" description="Polar residues" evidence="1">
    <location>
        <begin position="551"/>
        <end position="565"/>
    </location>
</feature>
<comment type="caution">
    <text evidence="3">The sequence shown here is derived from an EMBL/GenBank/DDBJ whole genome shotgun (WGS) entry which is preliminary data.</text>
</comment>
<feature type="compositionally biased region" description="Polar residues" evidence="1">
    <location>
        <begin position="519"/>
        <end position="529"/>
    </location>
</feature>
<feature type="region of interest" description="Disordered" evidence="1">
    <location>
        <begin position="415"/>
        <end position="645"/>
    </location>
</feature>
<feature type="compositionally biased region" description="Polar residues" evidence="1">
    <location>
        <begin position="289"/>
        <end position="354"/>
    </location>
</feature>
<accession>M5SN19</accession>
<organism evidence="3 4">
    <name type="scientific">Rhodopirellula europaea SH398</name>
    <dbReference type="NCBI Taxonomy" id="1263868"/>
    <lineage>
        <taxon>Bacteria</taxon>
        <taxon>Pseudomonadati</taxon>
        <taxon>Planctomycetota</taxon>
        <taxon>Planctomycetia</taxon>
        <taxon>Pirellulales</taxon>
        <taxon>Pirellulaceae</taxon>
        <taxon>Rhodopirellula</taxon>
    </lineage>
</organism>
<sequence>MGGAVTLLLVATMGITFGWTPDGADGVKYIIQVPPDQLDQLERVGEITSTISPEVRGRVSEIVIRVGDGPVPRQMPANWMQTNASHPSGVSQVVSDENALRGLPIASDDRRPIPIPMSSNSMQPGIIPGNVNSPSVTRLMKPQSNGMSMPGGFDAPTPTGGAPTGGFSMPPSLAQGPTANGAANNGSLGDSLRAGAESFGRSIGLGTPSTAPTNAAAPNRDPSTTVAPPPFTGTGNSNLSGNPNLTNTDRAARAGGPSTDPAASTGSSARPWPNNDDDWYALGDRPAQRPSTAPVNNSATASNAGTTSRPGSDATNRNATNTGLNTGNFNQMPSGISGQNPYGQSNSDALANSSSRRENPYSTTAADRDDTIRRDEYAPHLTAAEAARLPKNGYDFDDAGNAVDRFGYRLNAYGDRIDQNGRPIDTSSYADNRANANTDPTGNPQYSSNNPFPGGASPTTQPGRNSTDATYANQTGNGYGQSNTGSPASGYPASGNGSSAYPANQNTASGAAANPYGPNGQTYPTANTQQPPPTIPTGYAGSPRNGYPNAAQPQTQYPQVPNYGTTPPYAPIDPNINPATGYPYQNANYPNTVPTYVANSNTSAGGPPTGSPSAGAAPPRGPGSGSTDAAGATTGATSDNGDRSNREKVATQTLFNALLLVSFVANLYLMYWLNVLRLKYQEMVAAKRAAASSNAAAVA</sequence>
<feature type="compositionally biased region" description="Low complexity" evidence="1">
    <location>
        <begin position="625"/>
        <end position="639"/>
    </location>
</feature>